<proteinExistence type="predicted"/>
<evidence type="ECO:0000313" key="2">
    <source>
        <dbReference type="EMBL" id="PVE43775.1"/>
    </source>
</evidence>
<dbReference type="EMBL" id="LFYT02000004">
    <property type="protein sequence ID" value="PVE43775.1"/>
    <property type="molecule type" value="Genomic_DNA"/>
</dbReference>
<keyword evidence="1" id="KW-0812">Transmembrane</keyword>
<dbReference type="Proteomes" id="UP000037507">
    <property type="component" value="Unassembled WGS sequence"/>
</dbReference>
<reference evidence="2" key="1">
    <citation type="submission" date="2017-04" db="EMBL/GenBank/DDBJ databases">
        <title>Unexpected and diverse lifestyles within the genus Limnohabitans.</title>
        <authorList>
            <person name="Kasalicky V."/>
            <person name="Mehrshad M."/>
            <person name="Andrei S.-A."/>
            <person name="Salcher M."/>
            <person name="Kratochvilova H."/>
            <person name="Simek K."/>
            <person name="Ghai R."/>
        </authorList>
    </citation>
    <scope>NUCLEOTIDE SEQUENCE [LARGE SCALE GENOMIC DNA]</scope>
    <source>
        <strain evidence="2">II-D5</strain>
    </source>
</reference>
<keyword evidence="3" id="KW-1185">Reference proteome</keyword>
<evidence type="ECO:0000256" key="1">
    <source>
        <dbReference type="SAM" id="Phobius"/>
    </source>
</evidence>
<name>A0A2T7UGE3_9BURK</name>
<feature type="transmembrane region" description="Helical" evidence="1">
    <location>
        <begin position="49"/>
        <end position="66"/>
    </location>
</feature>
<dbReference type="RefSeq" id="WP_053171094.1">
    <property type="nucleotide sequence ID" value="NZ_LFYT02000004.1"/>
</dbReference>
<organism evidence="2 3">
    <name type="scientific">Limnohabitans planktonicus II-D5</name>
    <dbReference type="NCBI Taxonomy" id="1293045"/>
    <lineage>
        <taxon>Bacteria</taxon>
        <taxon>Pseudomonadati</taxon>
        <taxon>Pseudomonadota</taxon>
        <taxon>Betaproteobacteria</taxon>
        <taxon>Burkholderiales</taxon>
        <taxon>Comamonadaceae</taxon>
        <taxon>Limnohabitans</taxon>
    </lineage>
</organism>
<accession>A0A2T7UGE3</accession>
<keyword evidence="1" id="KW-0472">Membrane</keyword>
<sequence>MKQPFIIHWDAALDALRSASWALLLAGAVLGLLADPAESANSDAMHAWAKGAIMAGAGLWSAWALLKPAQAVPPSQRQQM</sequence>
<keyword evidence="1" id="KW-1133">Transmembrane helix</keyword>
<comment type="caution">
    <text evidence="2">The sequence shown here is derived from an EMBL/GenBank/DDBJ whole genome shotgun (WGS) entry which is preliminary data.</text>
</comment>
<gene>
    <name evidence="2" type="ORF">H663_004700</name>
</gene>
<evidence type="ECO:0000313" key="3">
    <source>
        <dbReference type="Proteomes" id="UP000037507"/>
    </source>
</evidence>
<dbReference type="AlphaFoldDB" id="A0A2T7UGE3"/>
<protein>
    <submittedName>
        <fullName evidence="2">Uncharacterized protein</fullName>
    </submittedName>
</protein>